<dbReference type="PANTHER" id="PTHR47377:SF1">
    <property type="entry name" value="RHODANESE-LIKE DOMAIN-CONTAINING PROTEIN 4, CHLOROPLASTIC"/>
    <property type="match status" value="1"/>
</dbReference>
<gene>
    <name evidence="2" type="ORF">BEN30_08825</name>
</gene>
<dbReference type="RefSeq" id="WP_069957684.1">
    <property type="nucleotide sequence ID" value="NZ_MCGG01000021.1"/>
</dbReference>
<proteinExistence type="predicted"/>
<accession>A0A1E5Q842</accession>
<name>A0A1E5Q842_9PROT</name>
<dbReference type="CDD" id="cd01522">
    <property type="entry name" value="RHOD_1"/>
    <property type="match status" value="1"/>
</dbReference>
<keyword evidence="3" id="KW-1185">Reference proteome</keyword>
<evidence type="ECO:0000313" key="3">
    <source>
        <dbReference type="Proteomes" id="UP000095347"/>
    </source>
</evidence>
<evidence type="ECO:0000259" key="1">
    <source>
        <dbReference type="PROSITE" id="PS50206"/>
    </source>
</evidence>
<sequence length="145" mass="16272">MNPNQLIYAGNLTPKETWERLQDDPSAVLIDVRTPEEWAYVGVPDITSLGRACMFVPWLSYPTMAINKDFVAQVLKTAKPRSNDTTILFICRSGYRSAFAAHALTEMGYSNCYNVAFGFEGDLDSQKRRGTINGWKISGLPWVQS</sequence>
<dbReference type="OrthoDB" id="9815890at2"/>
<dbReference type="InterPro" id="IPR001763">
    <property type="entry name" value="Rhodanese-like_dom"/>
</dbReference>
<dbReference type="AlphaFoldDB" id="A0A1E5Q842"/>
<dbReference type="PROSITE" id="PS50206">
    <property type="entry name" value="RHODANESE_3"/>
    <property type="match status" value="1"/>
</dbReference>
<comment type="caution">
    <text evidence="2">The sequence shown here is derived from an EMBL/GenBank/DDBJ whole genome shotgun (WGS) entry which is preliminary data.</text>
</comment>
<dbReference type="SMART" id="SM00450">
    <property type="entry name" value="RHOD"/>
    <property type="match status" value="1"/>
</dbReference>
<dbReference type="Gene3D" id="3.40.250.10">
    <property type="entry name" value="Rhodanese-like domain"/>
    <property type="match status" value="1"/>
</dbReference>
<protein>
    <recommendedName>
        <fullName evidence="1">Rhodanese domain-containing protein</fullName>
    </recommendedName>
</protein>
<feature type="domain" description="Rhodanese" evidence="1">
    <location>
        <begin position="23"/>
        <end position="127"/>
    </location>
</feature>
<dbReference type="Proteomes" id="UP000095347">
    <property type="component" value="Unassembled WGS sequence"/>
</dbReference>
<dbReference type="PANTHER" id="PTHR47377">
    <property type="entry name" value="RHODANESE-LIKE DOMAIN-CONTAINING PROTEIN 4, CHLOROPLASTIC"/>
    <property type="match status" value="1"/>
</dbReference>
<dbReference type="Pfam" id="PF00581">
    <property type="entry name" value="Rhodanese"/>
    <property type="match status" value="1"/>
</dbReference>
<dbReference type="EMBL" id="MCGG01000021">
    <property type="protein sequence ID" value="OEJ67530.1"/>
    <property type="molecule type" value="Genomic_DNA"/>
</dbReference>
<reference evidence="3" key="1">
    <citation type="submission" date="2016-07" db="EMBL/GenBank/DDBJ databases">
        <authorList>
            <person name="Florea S."/>
            <person name="Webb J.S."/>
            <person name="Jaromczyk J."/>
            <person name="Schardl C.L."/>
        </authorList>
    </citation>
    <scope>NUCLEOTIDE SEQUENCE [LARGE SCALE GENOMIC DNA]</scope>
    <source>
        <strain evidence="3">MV-1</strain>
    </source>
</reference>
<evidence type="ECO:0000313" key="2">
    <source>
        <dbReference type="EMBL" id="OEJ67530.1"/>
    </source>
</evidence>
<dbReference type="InterPro" id="IPR044240">
    <property type="entry name" value="STR4-like"/>
</dbReference>
<dbReference type="InterPro" id="IPR036873">
    <property type="entry name" value="Rhodanese-like_dom_sf"/>
</dbReference>
<organism evidence="2 3">
    <name type="scientific">Magnetovibrio blakemorei</name>
    <dbReference type="NCBI Taxonomy" id="28181"/>
    <lineage>
        <taxon>Bacteria</taxon>
        <taxon>Pseudomonadati</taxon>
        <taxon>Pseudomonadota</taxon>
        <taxon>Alphaproteobacteria</taxon>
        <taxon>Rhodospirillales</taxon>
        <taxon>Magnetovibrionaceae</taxon>
        <taxon>Magnetovibrio</taxon>
    </lineage>
</organism>
<dbReference type="SUPFAM" id="SSF52821">
    <property type="entry name" value="Rhodanese/Cell cycle control phosphatase"/>
    <property type="match status" value="1"/>
</dbReference>
<dbReference type="STRING" id="28181.BEN30_08825"/>